<sequence>MDSAERLDGGNIGGAIRIGDTVRRAAGPWTAAVHALLTHLATKQFTAAPRPLGFDEQGREILTFLEGRTVGSNKPWPGWVHADDTLDQVAHWMHAYHHAVADFLPPPDAVWKGGNRWSPGLIIGHNDAAPYNAAWHNGRLAGFFDWDLAGPVRPEWDLAFTVFSWVPLHARHVAAAEGFTDFDARPRRLQRFLDTYGWSGTAADFLEAVRERVKAHADGIRELAAAGDPVFQRLLQQGIADDLDQALAELVTFPR</sequence>
<dbReference type="EMBL" id="BSTJ01000014">
    <property type="protein sequence ID" value="GLY80482.1"/>
    <property type="molecule type" value="Genomic_DNA"/>
</dbReference>
<comment type="caution">
    <text evidence="1">The sequence shown here is derived from an EMBL/GenBank/DDBJ whole genome shotgun (WGS) entry which is preliminary data.</text>
</comment>
<protein>
    <submittedName>
        <fullName evidence="1">Trifolitoxin immunity protein</fullName>
    </submittedName>
</protein>
<dbReference type="InterPro" id="IPR011009">
    <property type="entry name" value="Kinase-like_dom_sf"/>
</dbReference>
<evidence type="ECO:0000313" key="2">
    <source>
        <dbReference type="Proteomes" id="UP001165135"/>
    </source>
</evidence>
<dbReference type="AlphaFoldDB" id="A0A9W6VVE3"/>
<proteinExistence type="predicted"/>
<gene>
    <name evidence="1" type="primary">tfxG</name>
    <name evidence="1" type="ORF">Airi01_087490</name>
</gene>
<evidence type="ECO:0000313" key="1">
    <source>
        <dbReference type="EMBL" id="GLY80482.1"/>
    </source>
</evidence>
<dbReference type="Gene3D" id="3.90.1200.10">
    <property type="match status" value="1"/>
</dbReference>
<reference evidence="1" key="1">
    <citation type="submission" date="2023-03" db="EMBL/GenBank/DDBJ databases">
        <title>Actinoallomurus iriomotensis NBRC 103681.</title>
        <authorList>
            <person name="Ichikawa N."/>
            <person name="Sato H."/>
            <person name="Tonouchi N."/>
        </authorList>
    </citation>
    <scope>NUCLEOTIDE SEQUENCE</scope>
    <source>
        <strain evidence="1">NBRC 103681</strain>
    </source>
</reference>
<organism evidence="1 2">
    <name type="scientific">Actinoallomurus iriomotensis</name>
    <dbReference type="NCBI Taxonomy" id="478107"/>
    <lineage>
        <taxon>Bacteria</taxon>
        <taxon>Bacillati</taxon>
        <taxon>Actinomycetota</taxon>
        <taxon>Actinomycetes</taxon>
        <taxon>Streptosporangiales</taxon>
        <taxon>Thermomonosporaceae</taxon>
        <taxon>Actinoallomurus</taxon>
    </lineage>
</organism>
<dbReference type="RefSeq" id="WP_285633463.1">
    <property type="nucleotide sequence ID" value="NZ_BSTJ01000014.1"/>
</dbReference>
<dbReference type="Proteomes" id="UP001165135">
    <property type="component" value="Unassembled WGS sequence"/>
</dbReference>
<name>A0A9W6VVE3_9ACTN</name>
<accession>A0A9W6VVE3</accession>
<dbReference type="SUPFAM" id="SSF56112">
    <property type="entry name" value="Protein kinase-like (PK-like)"/>
    <property type="match status" value="1"/>
</dbReference>